<dbReference type="PANTHER" id="PTHR16222:SF12">
    <property type="entry name" value="ADP-RIBOSYLGLYCOHYDROLASE-RELATED"/>
    <property type="match status" value="1"/>
</dbReference>
<dbReference type="Proteomes" id="UP001589776">
    <property type="component" value="Unassembled WGS sequence"/>
</dbReference>
<dbReference type="PANTHER" id="PTHR16222">
    <property type="entry name" value="ADP-RIBOSYLGLYCOHYDROLASE"/>
    <property type="match status" value="1"/>
</dbReference>
<gene>
    <name evidence="1" type="ORF">ACFFK0_28225</name>
</gene>
<accession>A0ABV6DUJ8</accession>
<proteinExistence type="predicted"/>
<sequence length="273" mass="30884">MLGAVVGDVIGSVFEWHNVKSTEFKLFDRFTRYTDDTVLTIAIADAVLSKNMHSNWLRDYYNGKKLYANKLRQYAKWYPGVGYGQKFEEWAANPSAQAYRSYGNGSAMRVSPIGFAYDSLEVVIRESKRSALVTHNHKHGIVGAQAVACAVFLARKNHSKTEIQDFIMRKFRYNLNQTLDEIRPQYGFDPSCQGSVPQAIIAFLESTDFEDAIRKAISIGGDSDTIACITGGIAQAYYKQIPKSLVTEVMLRLDYKLREIIGLFNDKYNIKID</sequence>
<dbReference type="Gene3D" id="1.10.4080.10">
    <property type="entry name" value="ADP-ribosylation/Crystallin J1"/>
    <property type="match status" value="1"/>
</dbReference>
<comment type="caution">
    <text evidence="1">The sequence shown here is derived from an EMBL/GenBank/DDBJ whole genome shotgun (WGS) entry which is preliminary data.</text>
</comment>
<dbReference type="InterPro" id="IPR036705">
    <property type="entry name" value="Ribosyl_crysJ1_sf"/>
</dbReference>
<dbReference type="InterPro" id="IPR005502">
    <property type="entry name" value="Ribosyl_crysJ1"/>
</dbReference>
<evidence type="ECO:0000313" key="1">
    <source>
        <dbReference type="EMBL" id="MFC0216289.1"/>
    </source>
</evidence>
<protein>
    <submittedName>
        <fullName evidence="1">ADP-ribosylglycohydrolase family protein</fullName>
    </submittedName>
</protein>
<dbReference type="InterPro" id="IPR050792">
    <property type="entry name" value="ADP-ribosylglycohydrolase"/>
</dbReference>
<dbReference type="EMBL" id="JBHLWN010000115">
    <property type="protein sequence ID" value="MFC0216289.1"/>
    <property type="molecule type" value="Genomic_DNA"/>
</dbReference>
<dbReference type="SUPFAM" id="SSF101478">
    <property type="entry name" value="ADP-ribosylglycohydrolase"/>
    <property type="match status" value="1"/>
</dbReference>
<dbReference type="RefSeq" id="WP_377474315.1">
    <property type="nucleotide sequence ID" value="NZ_JBHLWN010000115.1"/>
</dbReference>
<name>A0ABV6DUJ8_9BACL</name>
<organism evidence="1 2">
    <name type="scientific">Paenibacillus chartarius</name>
    <dbReference type="NCBI Taxonomy" id="747481"/>
    <lineage>
        <taxon>Bacteria</taxon>
        <taxon>Bacillati</taxon>
        <taxon>Bacillota</taxon>
        <taxon>Bacilli</taxon>
        <taxon>Bacillales</taxon>
        <taxon>Paenibacillaceae</taxon>
        <taxon>Paenibacillus</taxon>
    </lineage>
</organism>
<dbReference type="Pfam" id="PF03747">
    <property type="entry name" value="ADP_ribosyl_GH"/>
    <property type="match status" value="1"/>
</dbReference>
<keyword evidence="2" id="KW-1185">Reference proteome</keyword>
<evidence type="ECO:0000313" key="2">
    <source>
        <dbReference type="Proteomes" id="UP001589776"/>
    </source>
</evidence>
<reference evidence="1 2" key="1">
    <citation type="submission" date="2024-09" db="EMBL/GenBank/DDBJ databases">
        <authorList>
            <person name="Sun Q."/>
            <person name="Mori K."/>
        </authorList>
    </citation>
    <scope>NUCLEOTIDE SEQUENCE [LARGE SCALE GENOMIC DNA]</scope>
    <source>
        <strain evidence="1 2">CCM 7759</strain>
    </source>
</reference>